<gene>
    <name evidence="1" type="ORF">HPB50_014402</name>
</gene>
<proteinExistence type="predicted"/>
<protein>
    <submittedName>
        <fullName evidence="1">Uncharacterized protein</fullName>
    </submittedName>
</protein>
<dbReference type="Proteomes" id="UP000821845">
    <property type="component" value="Chromosome 1"/>
</dbReference>
<comment type="caution">
    <text evidence="1">The sequence shown here is derived from an EMBL/GenBank/DDBJ whole genome shotgun (WGS) entry which is preliminary data.</text>
</comment>
<name>A0ACB7THJ5_HYAAI</name>
<dbReference type="EMBL" id="CM023481">
    <property type="protein sequence ID" value="KAH6946651.1"/>
    <property type="molecule type" value="Genomic_DNA"/>
</dbReference>
<sequence length="362" mass="39176">MSDVPQPLPQEESDESATAASELRLPFNHTDVALPSDSWGKHVFSGVPLKVAYSVCLPGPDMRGALMSLVGVDEASNHVDTLIDKEKLDEASRVLDKSELGDHIYPQGSVLSPFLFNLVLAALPAALPVDRRYPTQCSLYADDVALWPVAVITDSRPALQALQSPEKSGITVALLHAKLTAIRAHGVRLSLHWLPSHVGIAGNEAADVAAKAAHSSAPITTAVAASDYTRLRLRQLLLSMHPDKRVASGKPPPPLPETGLEGRERWLLLRLRTGSAWPATRKYVKGRCSSTACSRCGSNETLYHTLCCCPALAAERRLMVGKYRRQGLPSNTAEDILFTAHHPLPAFRALLEFAEPAGLYNI</sequence>
<accession>A0ACB7THJ5</accession>
<evidence type="ECO:0000313" key="2">
    <source>
        <dbReference type="Proteomes" id="UP000821845"/>
    </source>
</evidence>
<reference evidence="1" key="1">
    <citation type="submission" date="2020-05" db="EMBL/GenBank/DDBJ databases">
        <title>Large-scale comparative analyses of tick genomes elucidate their genetic diversity and vector capacities.</title>
        <authorList>
            <person name="Jia N."/>
            <person name="Wang J."/>
            <person name="Shi W."/>
            <person name="Du L."/>
            <person name="Sun Y."/>
            <person name="Zhan W."/>
            <person name="Jiang J."/>
            <person name="Wang Q."/>
            <person name="Zhang B."/>
            <person name="Ji P."/>
            <person name="Sakyi L.B."/>
            <person name="Cui X."/>
            <person name="Yuan T."/>
            <person name="Jiang B."/>
            <person name="Yang W."/>
            <person name="Lam T.T.-Y."/>
            <person name="Chang Q."/>
            <person name="Ding S."/>
            <person name="Wang X."/>
            <person name="Zhu J."/>
            <person name="Ruan X."/>
            <person name="Zhao L."/>
            <person name="Wei J."/>
            <person name="Que T."/>
            <person name="Du C."/>
            <person name="Cheng J."/>
            <person name="Dai P."/>
            <person name="Han X."/>
            <person name="Huang E."/>
            <person name="Gao Y."/>
            <person name="Liu J."/>
            <person name="Shao H."/>
            <person name="Ye R."/>
            <person name="Li L."/>
            <person name="Wei W."/>
            <person name="Wang X."/>
            <person name="Wang C."/>
            <person name="Yang T."/>
            <person name="Huo Q."/>
            <person name="Li W."/>
            <person name="Guo W."/>
            <person name="Chen H."/>
            <person name="Zhou L."/>
            <person name="Ni X."/>
            <person name="Tian J."/>
            <person name="Zhou Y."/>
            <person name="Sheng Y."/>
            <person name="Liu T."/>
            <person name="Pan Y."/>
            <person name="Xia L."/>
            <person name="Li J."/>
            <person name="Zhao F."/>
            <person name="Cao W."/>
        </authorList>
    </citation>
    <scope>NUCLEOTIDE SEQUENCE</scope>
    <source>
        <strain evidence="1">Hyas-2018</strain>
    </source>
</reference>
<evidence type="ECO:0000313" key="1">
    <source>
        <dbReference type="EMBL" id="KAH6946651.1"/>
    </source>
</evidence>
<organism evidence="1 2">
    <name type="scientific">Hyalomma asiaticum</name>
    <name type="common">Tick</name>
    <dbReference type="NCBI Taxonomy" id="266040"/>
    <lineage>
        <taxon>Eukaryota</taxon>
        <taxon>Metazoa</taxon>
        <taxon>Ecdysozoa</taxon>
        <taxon>Arthropoda</taxon>
        <taxon>Chelicerata</taxon>
        <taxon>Arachnida</taxon>
        <taxon>Acari</taxon>
        <taxon>Parasitiformes</taxon>
        <taxon>Ixodida</taxon>
        <taxon>Ixodoidea</taxon>
        <taxon>Ixodidae</taxon>
        <taxon>Hyalomminae</taxon>
        <taxon>Hyalomma</taxon>
    </lineage>
</organism>
<keyword evidence="2" id="KW-1185">Reference proteome</keyword>